<protein>
    <submittedName>
        <fullName evidence="1">Uncharacterized protein</fullName>
    </submittedName>
</protein>
<sequence length="83" mass="9047">MGITIDCSTVASTDTHGLGDWRGTCGAGHATVRHRRPRAPMECRACVRAGAPHATALLRWTYRGRQVPMPSAYRTAERQLLAS</sequence>
<name>A0A2A9D2W8_9MICO</name>
<dbReference type="Proteomes" id="UP000224915">
    <property type="component" value="Unassembled WGS sequence"/>
</dbReference>
<dbReference type="OrthoDB" id="9793623at2"/>
<proteinExistence type="predicted"/>
<dbReference type="RefSeq" id="WP_143556994.1">
    <property type="nucleotide sequence ID" value="NZ_PDJD01000001.1"/>
</dbReference>
<comment type="caution">
    <text evidence="1">The sequence shown here is derived from an EMBL/GenBank/DDBJ whole genome shotgun (WGS) entry which is preliminary data.</text>
</comment>
<keyword evidence="2" id="KW-1185">Reference proteome</keyword>
<dbReference type="EMBL" id="PDJD01000001">
    <property type="protein sequence ID" value="PFG21047.1"/>
    <property type="molecule type" value="Genomic_DNA"/>
</dbReference>
<accession>A0A2A9D2W8</accession>
<gene>
    <name evidence="1" type="ORF">ATL40_2667</name>
</gene>
<evidence type="ECO:0000313" key="1">
    <source>
        <dbReference type="EMBL" id="PFG21047.1"/>
    </source>
</evidence>
<reference evidence="1 2" key="1">
    <citation type="submission" date="2017-10" db="EMBL/GenBank/DDBJ databases">
        <title>Sequencing the genomes of 1000 actinobacteria strains.</title>
        <authorList>
            <person name="Klenk H.-P."/>
        </authorList>
    </citation>
    <scope>NUCLEOTIDE SEQUENCE [LARGE SCALE GENOMIC DNA]</scope>
    <source>
        <strain evidence="1 2">DSM 21801</strain>
    </source>
</reference>
<evidence type="ECO:0000313" key="2">
    <source>
        <dbReference type="Proteomes" id="UP000224915"/>
    </source>
</evidence>
<organism evidence="1 2">
    <name type="scientific">Serinibacter salmoneus</name>
    <dbReference type="NCBI Taxonomy" id="556530"/>
    <lineage>
        <taxon>Bacteria</taxon>
        <taxon>Bacillati</taxon>
        <taxon>Actinomycetota</taxon>
        <taxon>Actinomycetes</taxon>
        <taxon>Micrococcales</taxon>
        <taxon>Beutenbergiaceae</taxon>
        <taxon>Serinibacter</taxon>
    </lineage>
</organism>
<dbReference type="AlphaFoldDB" id="A0A2A9D2W8"/>